<dbReference type="GO" id="GO:0016757">
    <property type="term" value="F:glycosyltransferase activity"/>
    <property type="evidence" value="ECO:0007669"/>
    <property type="project" value="UniProtKB-KW"/>
</dbReference>
<evidence type="ECO:0000256" key="1">
    <source>
        <dbReference type="ARBA" id="ARBA00006739"/>
    </source>
</evidence>
<accession>A0ABW3TD19</accession>
<keyword evidence="3 6" id="KW-0808">Transferase</keyword>
<dbReference type="InterPro" id="IPR001173">
    <property type="entry name" value="Glyco_trans_2-like"/>
</dbReference>
<dbReference type="EMBL" id="JBHTKR010000004">
    <property type="protein sequence ID" value="MFD1195094.1"/>
    <property type="molecule type" value="Genomic_DNA"/>
</dbReference>
<keyword evidence="4" id="KW-1133">Transmembrane helix</keyword>
<evidence type="ECO:0000256" key="4">
    <source>
        <dbReference type="SAM" id="Phobius"/>
    </source>
</evidence>
<dbReference type="EC" id="2.4.-.-" evidence="6"/>
<name>A0ABW3TD19_9RHOB</name>
<feature type="transmembrane region" description="Helical" evidence="4">
    <location>
        <begin position="305"/>
        <end position="324"/>
    </location>
</feature>
<proteinExistence type="inferred from homology"/>
<evidence type="ECO:0000313" key="6">
    <source>
        <dbReference type="EMBL" id="MFD1195094.1"/>
    </source>
</evidence>
<organism evidence="6 7">
    <name type="scientific">Seohaeicola saemankumensis</name>
    <dbReference type="NCBI Taxonomy" id="481181"/>
    <lineage>
        <taxon>Bacteria</taxon>
        <taxon>Pseudomonadati</taxon>
        <taxon>Pseudomonadota</taxon>
        <taxon>Alphaproteobacteria</taxon>
        <taxon>Rhodobacterales</taxon>
        <taxon>Roseobacteraceae</taxon>
        <taxon>Seohaeicola</taxon>
    </lineage>
</organism>
<dbReference type="RefSeq" id="WP_380791442.1">
    <property type="nucleotide sequence ID" value="NZ_JBHTKR010000004.1"/>
</dbReference>
<gene>
    <name evidence="6" type="ORF">ACFQ3C_10470</name>
</gene>
<evidence type="ECO:0000256" key="2">
    <source>
        <dbReference type="ARBA" id="ARBA00022676"/>
    </source>
</evidence>
<dbReference type="Proteomes" id="UP001597151">
    <property type="component" value="Unassembled WGS sequence"/>
</dbReference>
<dbReference type="CDD" id="cd00761">
    <property type="entry name" value="Glyco_tranf_GTA_type"/>
    <property type="match status" value="1"/>
</dbReference>
<evidence type="ECO:0000256" key="3">
    <source>
        <dbReference type="ARBA" id="ARBA00022679"/>
    </source>
</evidence>
<keyword evidence="4" id="KW-0472">Membrane</keyword>
<feature type="domain" description="Glycosyltransferase 2-like" evidence="5">
    <location>
        <begin position="19"/>
        <end position="137"/>
    </location>
</feature>
<comment type="caution">
    <text evidence="6">The sequence shown here is derived from an EMBL/GenBank/DDBJ whole genome shotgun (WGS) entry which is preliminary data.</text>
</comment>
<protein>
    <submittedName>
        <fullName evidence="6">Glycosyltransferase</fullName>
        <ecNumber evidence="6">2.4.-.-</ecNumber>
    </submittedName>
</protein>
<feature type="transmembrane region" description="Helical" evidence="4">
    <location>
        <begin position="243"/>
        <end position="261"/>
    </location>
</feature>
<dbReference type="Gene3D" id="3.90.550.10">
    <property type="entry name" value="Spore Coat Polysaccharide Biosynthesis Protein SpsA, Chain A"/>
    <property type="match status" value="1"/>
</dbReference>
<sequence>MTEPQTPPSTVAAVAIGRNEGERLQRCLTSLVGQVGRVVYVDSGSSDDSVAFARGIGVDVVELDMTRPFTAARARNAGFAALMQDSPRPDLVQFVDGDCAVVDGWIDTARAHLDAHPELGLVTGWRSEIGPEASIYNAMCDMEWHRPAGPIIACGGDMLVRRTAFEAVDGLNPALIAGEDEEFCLRLAAAGWGLERLPEPMTRHDAAMTRFSQWWQRAVRAGHAFAQIGRIHPQHFRPERRRVLFYGVILPLVALAGIIMALAGTVLAGLLLTVAVLTVYELSWLRTTRGLMRDGLPAREAMRHALLLTISKFPNVIGALTYYARLLQRRDMHLIEYK</sequence>
<keyword evidence="4" id="KW-0812">Transmembrane</keyword>
<dbReference type="Pfam" id="PF00535">
    <property type="entry name" value="Glycos_transf_2"/>
    <property type="match status" value="1"/>
</dbReference>
<evidence type="ECO:0000259" key="5">
    <source>
        <dbReference type="Pfam" id="PF00535"/>
    </source>
</evidence>
<comment type="similarity">
    <text evidence="1">Belongs to the glycosyltransferase 2 family.</text>
</comment>
<keyword evidence="7" id="KW-1185">Reference proteome</keyword>
<dbReference type="PANTHER" id="PTHR43179:SF12">
    <property type="entry name" value="GALACTOFURANOSYLTRANSFERASE GLFT2"/>
    <property type="match status" value="1"/>
</dbReference>
<evidence type="ECO:0000313" key="7">
    <source>
        <dbReference type="Proteomes" id="UP001597151"/>
    </source>
</evidence>
<feature type="transmembrane region" description="Helical" evidence="4">
    <location>
        <begin position="267"/>
        <end position="285"/>
    </location>
</feature>
<keyword evidence="2 6" id="KW-0328">Glycosyltransferase</keyword>
<dbReference type="PANTHER" id="PTHR43179">
    <property type="entry name" value="RHAMNOSYLTRANSFERASE WBBL"/>
    <property type="match status" value="1"/>
</dbReference>
<dbReference type="SUPFAM" id="SSF53448">
    <property type="entry name" value="Nucleotide-diphospho-sugar transferases"/>
    <property type="match status" value="1"/>
</dbReference>
<reference evidence="7" key="1">
    <citation type="journal article" date="2019" name="Int. J. Syst. Evol. Microbiol.">
        <title>The Global Catalogue of Microorganisms (GCM) 10K type strain sequencing project: providing services to taxonomists for standard genome sequencing and annotation.</title>
        <authorList>
            <consortium name="The Broad Institute Genomics Platform"/>
            <consortium name="The Broad Institute Genome Sequencing Center for Infectious Disease"/>
            <person name="Wu L."/>
            <person name="Ma J."/>
        </authorList>
    </citation>
    <scope>NUCLEOTIDE SEQUENCE [LARGE SCALE GENOMIC DNA]</scope>
    <source>
        <strain evidence="7">CCUG 55328</strain>
    </source>
</reference>
<dbReference type="InterPro" id="IPR029044">
    <property type="entry name" value="Nucleotide-diphossugar_trans"/>
</dbReference>